<evidence type="ECO:0000313" key="3">
    <source>
        <dbReference type="Proteomes" id="UP000678393"/>
    </source>
</evidence>
<dbReference type="AlphaFoldDB" id="A0A8S4A8L8"/>
<feature type="compositionally biased region" description="Basic and acidic residues" evidence="1">
    <location>
        <begin position="51"/>
        <end position="77"/>
    </location>
</feature>
<sequence>EGDRTAQAEHGAQVSEHRLGGAAEHQGQGAAVQRALLPADRGQRGQQQVHYRPEPDADPVHAGDRVHLHGSRPDGVRMGRVQRTAGCTDRTAW</sequence>
<accession>A0A8S4A8L8</accession>
<protein>
    <submittedName>
        <fullName evidence="2">Uncharacterized protein</fullName>
    </submittedName>
</protein>
<evidence type="ECO:0000256" key="1">
    <source>
        <dbReference type="SAM" id="MobiDB-lite"/>
    </source>
</evidence>
<gene>
    <name evidence="2" type="ORF">CUNI_LOCUS22093</name>
</gene>
<name>A0A8S4A8L8_9EUPU</name>
<feature type="non-terminal residue" evidence="2">
    <location>
        <position position="93"/>
    </location>
</feature>
<feature type="region of interest" description="Disordered" evidence="1">
    <location>
        <begin position="1"/>
        <end position="93"/>
    </location>
</feature>
<organism evidence="2 3">
    <name type="scientific">Candidula unifasciata</name>
    <dbReference type="NCBI Taxonomy" id="100452"/>
    <lineage>
        <taxon>Eukaryota</taxon>
        <taxon>Metazoa</taxon>
        <taxon>Spiralia</taxon>
        <taxon>Lophotrochozoa</taxon>
        <taxon>Mollusca</taxon>
        <taxon>Gastropoda</taxon>
        <taxon>Heterobranchia</taxon>
        <taxon>Euthyneura</taxon>
        <taxon>Panpulmonata</taxon>
        <taxon>Eupulmonata</taxon>
        <taxon>Stylommatophora</taxon>
        <taxon>Helicina</taxon>
        <taxon>Helicoidea</taxon>
        <taxon>Geomitridae</taxon>
        <taxon>Candidula</taxon>
    </lineage>
</organism>
<dbReference type="EMBL" id="CAJHNH020008543">
    <property type="protein sequence ID" value="CAG5136535.1"/>
    <property type="molecule type" value="Genomic_DNA"/>
</dbReference>
<evidence type="ECO:0000313" key="2">
    <source>
        <dbReference type="EMBL" id="CAG5136535.1"/>
    </source>
</evidence>
<feature type="compositionally biased region" description="Low complexity" evidence="1">
    <location>
        <begin position="20"/>
        <end position="33"/>
    </location>
</feature>
<dbReference type="Proteomes" id="UP000678393">
    <property type="component" value="Unassembled WGS sequence"/>
</dbReference>
<keyword evidence="3" id="KW-1185">Reference proteome</keyword>
<proteinExistence type="predicted"/>
<feature type="non-terminal residue" evidence="2">
    <location>
        <position position="1"/>
    </location>
</feature>
<reference evidence="2" key="1">
    <citation type="submission" date="2021-04" db="EMBL/GenBank/DDBJ databases">
        <authorList>
            <consortium name="Molecular Ecology Group"/>
        </authorList>
    </citation>
    <scope>NUCLEOTIDE SEQUENCE</scope>
</reference>
<comment type="caution">
    <text evidence="2">The sequence shown here is derived from an EMBL/GenBank/DDBJ whole genome shotgun (WGS) entry which is preliminary data.</text>
</comment>